<evidence type="ECO:0000256" key="6">
    <source>
        <dbReference type="ARBA" id="ARBA00011738"/>
    </source>
</evidence>
<keyword evidence="8" id="KW-0479">Metal-binding</keyword>
<evidence type="ECO:0000256" key="3">
    <source>
        <dbReference type="ARBA" id="ARBA00001946"/>
    </source>
</evidence>
<dbReference type="NCBIfam" id="NF004559">
    <property type="entry name" value="PRK05899.2-5"/>
    <property type="match status" value="1"/>
</dbReference>
<dbReference type="EMBL" id="JABEQG010000021">
    <property type="protein sequence ID" value="MBB2156937.1"/>
    <property type="molecule type" value="Genomic_DNA"/>
</dbReference>
<dbReference type="GO" id="GO:0004802">
    <property type="term" value="F:transketolase activity"/>
    <property type="evidence" value="ECO:0007669"/>
    <property type="project" value="UniProtKB-EC"/>
</dbReference>
<protein>
    <submittedName>
        <fullName evidence="13">Transketolase</fullName>
        <ecNumber evidence="13">2.2.1.1</ecNumber>
    </submittedName>
</protein>
<dbReference type="Gene3D" id="3.40.50.970">
    <property type="match status" value="2"/>
</dbReference>
<evidence type="ECO:0000259" key="12">
    <source>
        <dbReference type="SMART" id="SM00861"/>
    </source>
</evidence>
<dbReference type="InterPro" id="IPR051424">
    <property type="entry name" value="Transketolase-like"/>
</dbReference>
<comment type="caution">
    <text evidence="13">The sequence shown here is derived from an EMBL/GenBank/DDBJ whole genome shotgun (WGS) entry which is preliminary data.</text>
</comment>
<dbReference type="Pfam" id="PF00456">
    <property type="entry name" value="Transketolase_N"/>
    <property type="match status" value="1"/>
</dbReference>
<reference evidence="13 14" key="1">
    <citation type="submission" date="2020-04" db="EMBL/GenBank/DDBJ databases">
        <title>Description of novel Gluconacetobacter.</title>
        <authorList>
            <person name="Sombolestani A."/>
        </authorList>
    </citation>
    <scope>NUCLEOTIDE SEQUENCE [LARGE SCALE GENOMIC DNA]</scope>
    <source>
        <strain evidence="13 14">LMG 7603</strain>
    </source>
</reference>
<dbReference type="GO" id="GO:0030976">
    <property type="term" value="F:thiamine pyrophosphate binding"/>
    <property type="evidence" value="ECO:0007669"/>
    <property type="project" value="TreeGrafter"/>
</dbReference>
<evidence type="ECO:0000313" key="14">
    <source>
        <dbReference type="Proteomes" id="UP000550787"/>
    </source>
</evidence>
<dbReference type="GO" id="GO:0046872">
    <property type="term" value="F:metal ion binding"/>
    <property type="evidence" value="ECO:0007669"/>
    <property type="project" value="UniProtKB-KW"/>
</dbReference>
<dbReference type="InterPro" id="IPR005474">
    <property type="entry name" value="Transketolase_N"/>
</dbReference>
<proteinExistence type="inferred from homology"/>
<dbReference type="Pfam" id="PF02779">
    <property type="entry name" value="Transket_pyr"/>
    <property type="match status" value="1"/>
</dbReference>
<evidence type="ECO:0000256" key="11">
    <source>
        <dbReference type="ARBA" id="ARBA00023052"/>
    </source>
</evidence>
<comment type="cofactor">
    <cofactor evidence="1">
        <name>Ca(2+)</name>
        <dbReference type="ChEBI" id="CHEBI:29108"/>
    </cofactor>
</comment>
<dbReference type="GO" id="GO:0005737">
    <property type="term" value="C:cytoplasm"/>
    <property type="evidence" value="ECO:0007669"/>
    <property type="project" value="UniProtKB-ARBA"/>
</dbReference>
<comment type="cofactor">
    <cofactor evidence="4">
        <name>thiamine diphosphate</name>
        <dbReference type="ChEBI" id="CHEBI:58937"/>
    </cofactor>
</comment>
<dbReference type="Pfam" id="PF02780">
    <property type="entry name" value="Transketolase_C"/>
    <property type="match status" value="1"/>
</dbReference>
<evidence type="ECO:0000256" key="2">
    <source>
        <dbReference type="ARBA" id="ARBA00001936"/>
    </source>
</evidence>
<name>A0A7W4I637_GLUDI</name>
<dbReference type="PANTHER" id="PTHR43195:SF1">
    <property type="entry name" value="FI06132P-RELATED"/>
    <property type="match status" value="1"/>
</dbReference>
<evidence type="ECO:0000313" key="13">
    <source>
        <dbReference type="EMBL" id="MBB2156937.1"/>
    </source>
</evidence>
<keyword evidence="11" id="KW-0786">Thiamine pyrophosphate</keyword>
<dbReference type="InterPro" id="IPR033248">
    <property type="entry name" value="Transketolase_C"/>
</dbReference>
<dbReference type="AlphaFoldDB" id="A0A7W4I637"/>
<dbReference type="InterPro" id="IPR029061">
    <property type="entry name" value="THDP-binding"/>
</dbReference>
<comment type="cofactor">
    <cofactor evidence="3">
        <name>Mg(2+)</name>
        <dbReference type="ChEBI" id="CHEBI:18420"/>
    </cofactor>
</comment>
<dbReference type="InterPro" id="IPR005475">
    <property type="entry name" value="Transketolase-like_Pyr-bd"/>
</dbReference>
<evidence type="ECO:0000256" key="5">
    <source>
        <dbReference type="ARBA" id="ARBA00007131"/>
    </source>
</evidence>
<comment type="similarity">
    <text evidence="5">Belongs to the transketolase family.</text>
</comment>
<gene>
    <name evidence="13" type="ORF">HLH33_11550</name>
</gene>
<dbReference type="SUPFAM" id="SSF52518">
    <property type="entry name" value="Thiamin diphosphate-binding fold (THDP-binding)"/>
    <property type="match status" value="2"/>
</dbReference>
<dbReference type="SMART" id="SM00861">
    <property type="entry name" value="Transket_pyr"/>
    <property type="match status" value="1"/>
</dbReference>
<comment type="subunit">
    <text evidence="6">Homodimer.</text>
</comment>
<dbReference type="Proteomes" id="UP000550787">
    <property type="component" value="Unassembled WGS sequence"/>
</dbReference>
<sequence>MPAMRPWPMNAVRTRSGACAAHRRHQMLTVEQAVQAKAIALGKLSVRATTAAKAGHPTTALSLTHLVTELLYRIMRWDPAHPRAPGSDRLVLSEGHAVPIIYAACADLGVTITPHGNARPMTQDDLMALRDIDSPVDGHPNPEIGFPFFDAATGSLGQGLSVAAGLAAAARLDGIDKTIYCIIGDGESREGQIWEAMDFIADHGLTNVVAIFNCNTLAQSDYVSPAQDWVHLQHKAEAFGWTALAVDGHDPARIDDALRNRASLAKGRPLCIVARTVKGWGVPDLGGMGHHGTPVKQDQLTATLAALDHMAREYGVDGAFPDEVEKLLRITPPPDVPAQPAPVAAPASLGAVAHDNGTIAAALRDRKMMSPRRAFGTALKALGAANPQIVALDADVKNSTYAQDFADAFPDRYFESRIGEQNMVSAAAGLAGGGKIPFVSTFGRFLERAFDQIEMAIIGGADLKLVGTHIGVTLASDGPSQMALADVAFMRAFAHVGDKRGNPAVRVLTPSDGVSAYALVLAMAESSGACYLRAVRGDLPILYPEGEKFPLGGHKVVRQADPAGDGAALVFVASGYMVHSCLKAAQILEQDGVRTAVVDAYSLPADVPAILALAGKGGQVVTVEDNYVGGLGSELAEGAGTIPDAPPIHPLTVGRIPKSGRSADDVLHYVGLGVEDIVEAARRHLPAA</sequence>
<evidence type="ECO:0000256" key="10">
    <source>
        <dbReference type="ARBA" id="ARBA00022842"/>
    </source>
</evidence>
<evidence type="ECO:0000256" key="8">
    <source>
        <dbReference type="ARBA" id="ARBA00022723"/>
    </source>
</evidence>
<dbReference type="EC" id="2.2.1.1" evidence="13"/>
<keyword evidence="7 13" id="KW-0808">Transferase</keyword>
<dbReference type="CDD" id="cd07033">
    <property type="entry name" value="TPP_PYR_DXS_TK_like"/>
    <property type="match status" value="1"/>
</dbReference>
<accession>A0A7W4I637</accession>
<feature type="domain" description="Transketolase-like pyrimidine-binding" evidence="12">
    <location>
        <begin position="369"/>
        <end position="541"/>
    </location>
</feature>
<comment type="cofactor">
    <cofactor evidence="2">
        <name>Mn(2+)</name>
        <dbReference type="ChEBI" id="CHEBI:29035"/>
    </cofactor>
</comment>
<keyword evidence="9" id="KW-0106">Calcium</keyword>
<evidence type="ECO:0000256" key="9">
    <source>
        <dbReference type="ARBA" id="ARBA00022837"/>
    </source>
</evidence>
<dbReference type="PANTHER" id="PTHR43195">
    <property type="entry name" value="TRANSKETOLASE"/>
    <property type="match status" value="1"/>
</dbReference>
<evidence type="ECO:0000256" key="7">
    <source>
        <dbReference type="ARBA" id="ARBA00022679"/>
    </source>
</evidence>
<organism evidence="13 14">
    <name type="scientific">Gluconacetobacter diazotrophicus</name>
    <name type="common">Acetobacter diazotrophicus</name>
    <dbReference type="NCBI Taxonomy" id="33996"/>
    <lineage>
        <taxon>Bacteria</taxon>
        <taxon>Pseudomonadati</taxon>
        <taxon>Pseudomonadota</taxon>
        <taxon>Alphaproteobacteria</taxon>
        <taxon>Acetobacterales</taxon>
        <taxon>Acetobacteraceae</taxon>
        <taxon>Gluconacetobacter</taxon>
    </lineage>
</organism>
<evidence type="ECO:0000256" key="1">
    <source>
        <dbReference type="ARBA" id="ARBA00001913"/>
    </source>
</evidence>
<dbReference type="SUPFAM" id="SSF52922">
    <property type="entry name" value="TK C-terminal domain-like"/>
    <property type="match status" value="1"/>
</dbReference>
<dbReference type="FunFam" id="3.40.50.970:FF:000129">
    <property type="entry name" value="Transketolase"/>
    <property type="match status" value="1"/>
</dbReference>
<evidence type="ECO:0000256" key="4">
    <source>
        <dbReference type="ARBA" id="ARBA00001964"/>
    </source>
</evidence>
<dbReference type="Gene3D" id="3.40.50.920">
    <property type="match status" value="1"/>
</dbReference>
<keyword evidence="10" id="KW-0460">Magnesium</keyword>
<dbReference type="InterPro" id="IPR009014">
    <property type="entry name" value="Transketo_C/PFOR_II"/>
</dbReference>